<dbReference type="AlphaFoldDB" id="A0A4Q8AQC1"/>
<feature type="transmembrane region" description="Helical" evidence="1">
    <location>
        <begin position="172"/>
        <end position="193"/>
    </location>
</feature>
<feature type="transmembrane region" description="Helical" evidence="1">
    <location>
        <begin position="466"/>
        <end position="490"/>
    </location>
</feature>
<dbReference type="OrthoDB" id="2014935at2"/>
<accession>A0A4Q8AQC1</accession>
<feature type="transmembrane region" description="Helical" evidence="1">
    <location>
        <begin position="546"/>
        <end position="565"/>
    </location>
</feature>
<dbReference type="RefSeq" id="WP_130507046.1">
    <property type="nucleotide sequence ID" value="NZ_SHLC01000001.1"/>
</dbReference>
<feature type="transmembrane region" description="Helical" evidence="1">
    <location>
        <begin position="205"/>
        <end position="222"/>
    </location>
</feature>
<feature type="transmembrane region" description="Helical" evidence="1">
    <location>
        <begin position="497"/>
        <end position="518"/>
    </location>
</feature>
<evidence type="ECO:0000256" key="1">
    <source>
        <dbReference type="SAM" id="Phobius"/>
    </source>
</evidence>
<evidence type="ECO:0000313" key="2">
    <source>
        <dbReference type="EMBL" id="RZU66922.1"/>
    </source>
</evidence>
<keyword evidence="1" id="KW-0472">Membrane</keyword>
<name>A0A4Q8AQC1_9MICO</name>
<keyword evidence="1" id="KW-1133">Transmembrane helix</keyword>
<evidence type="ECO:0000313" key="3">
    <source>
        <dbReference type="Proteomes" id="UP000291483"/>
    </source>
</evidence>
<protein>
    <submittedName>
        <fullName evidence="2">ABC-2 type transport system permease protein</fullName>
    </submittedName>
</protein>
<proteinExistence type="predicted"/>
<sequence length="574" mass="58905">MTATLAPTAVRAPAAAQPPRTLLPLVRQRFRRDRVQLLAWIAGFALLASVGNTAVESTYGTEAQRVEVLQLIQQTPAVLMLRGTPQGPAADAFQYFLLFAFLGVLIGLMSTFLAVRHSRAEEESGRAELIGATPAGRSTPLVATVIEGTVLCVVIGVVSALGYLLGGADREGSWLAGAALAVTGVAFLGVGLFSAQLMRTSRGANGLAAAVVTLSYVLRGLGDATGTVHADGVSMTAAWPSWLSPIGWGQAVAPFSPQTGQLLWPLAPGLALGAVLVVASLWMQAHRDVDSSVIPERAGRLNAPRSLSGPLGLSWRMQRNAVIGWMVAGAIFGLLIGALGETMLKLVQAGDTGAADVTQTLGNTLSTLAGPGAEGSFIDLFTAAMFSLVGIIAAVGTVQAMVRARQDEAAGTAEIVLAAPVTRLHWFGGYLAVGVFTAVLVLGSAVLGAVIGLTRSAGLGDRAASVALAGLAQLPAVLLLLAIVALVFAVLPRTTIWLAWVVLLLAIGIGQFGGLLGLPDAVRDASPFSHTPIVTAATAATVDWSATWVMLGLAVVVSALAAVLVRRRDLALGG</sequence>
<feature type="transmembrane region" description="Helical" evidence="1">
    <location>
        <begin position="92"/>
        <end position="115"/>
    </location>
</feature>
<feature type="transmembrane region" description="Helical" evidence="1">
    <location>
        <begin position="37"/>
        <end position="55"/>
    </location>
</feature>
<gene>
    <name evidence="2" type="ORF">EV379_3293</name>
</gene>
<keyword evidence="3" id="KW-1185">Reference proteome</keyword>
<keyword evidence="1" id="KW-0812">Transmembrane</keyword>
<dbReference type="EMBL" id="SHLC01000001">
    <property type="protein sequence ID" value="RZU66922.1"/>
    <property type="molecule type" value="Genomic_DNA"/>
</dbReference>
<feature type="transmembrane region" description="Helical" evidence="1">
    <location>
        <begin position="430"/>
        <end position="454"/>
    </location>
</feature>
<comment type="caution">
    <text evidence="2">The sequence shown here is derived from an EMBL/GenBank/DDBJ whole genome shotgun (WGS) entry which is preliminary data.</text>
</comment>
<feature type="transmembrane region" description="Helical" evidence="1">
    <location>
        <begin position="141"/>
        <end position="166"/>
    </location>
</feature>
<organism evidence="2 3">
    <name type="scientific">Microterricola gilva</name>
    <dbReference type="NCBI Taxonomy" id="393267"/>
    <lineage>
        <taxon>Bacteria</taxon>
        <taxon>Bacillati</taxon>
        <taxon>Actinomycetota</taxon>
        <taxon>Actinomycetes</taxon>
        <taxon>Micrococcales</taxon>
        <taxon>Microbacteriaceae</taxon>
        <taxon>Microterricola</taxon>
    </lineage>
</organism>
<reference evidence="2 3" key="1">
    <citation type="submission" date="2019-02" db="EMBL/GenBank/DDBJ databases">
        <title>Sequencing the genomes of 1000 actinobacteria strains.</title>
        <authorList>
            <person name="Klenk H.-P."/>
        </authorList>
    </citation>
    <scope>NUCLEOTIDE SEQUENCE [LARGE SCALE GENOMIC DNA]</scope>
    <source>
        <strain evidence="2 3">DSM 18319</strain>
    </source>
</reference>
<dbReference type="Proteomes" id="UP000291483">
    <property type="component" value="Unassembled WGS sequence"/>
</dbReference>
<feature type="transmembrane region" description="Helical" evidence="1">
    <location>
        <begin position="262"/>
        <end position="282"/>
    </location>
</feature>
<feature type="transmembrane region" description="Helical" evidence="1">
    <location>
        <begin position="322"/>
        <end position="340"/>
    </location>
</feature>
<feature type="transmembrane region" description="Helical" evidence="1">
    <location>
        <begin position="377"/>
        <end position="398"/>
    </location>
</feature>